<dbReference type="EMBL" id="FQVB01000003">
    <property type="protein sequence ID" value="SHE36729.1"/>
    <property type="molecule type" value="Genomic_DNA"/>
</dbReference>
<gene>
    <name evidence="1" type="ORF">SAMN02745206_00206</name>
</gene>
<dbReference type="GO" id="GO:0008168">
    <property type="term" value="F:methyltransferase activity"/>
    <property type="evidence" value="ECO:0007669"/>
    <property type="project" value="UniProtKB-KW"/>
</dbReference>
<proteinExistence type="predicted"/>
<evidence type="ECO:0000313" key="1">
    <source>
        <dbReference type="EMBL" id="SHE36729.1"/>
    </source>
</evidence>
<organism evidence="1 2">
    <name type="scientific">Desulfacinum infernum DSM 9756</name>
    <dbReference type="NCBI Taxonomy" id="1121391"/>
    <lineage>
        <taxon>Bacteria</taxon>
        <taxon>Pseudomonadati</taxon>
        <taxon>Thermodesulfobacteriota</taxon>
        <taxon>Syntrophobacteria</taxon>
        <taxon>Syntrophobacterales</taxon>
        <taxon>Syntrophobacteraceae</taxon>
        <taxon>Desulfacinum</taxon>
    </lineage>
</organism>
<accession>A0A1M4SX49</accession>
<protein>
    <submittedName>
        <fullName evidence="1">Methyltransferase domain-containing protein</fullName>
    </submittedName>
</protein>
<dbReference type="OrthoDB" id="5447504at2"/>
<name>A0A1M4SX49_9BACT</name>
<evidence type="ECO:0000313" key="2">
    <source>
        <dbReference type="Proteomes" id="UP000184076"/>
    </source>
</evidence>
<dbReference type="RefSeq" id="WP_073036106.1">
    <property type="nucleotide sequence ID" value="NZ_FQVB01000003.1"/>
</dbReference>
<keyword evidence="2" id="KW-1185">Reference proteome</keyword>
<dbReference type="GO" id="GO:0032259">
    <property type="term" value="P:methylation"/>
    <property type="evidence" value="ECO:0007669"/>
    <property type="project" value="UniProtKB-KW"/>
</dbReference>
<dbReference type="AlphaFoldDB" id="A0A1M4SX49"/>
<dbReference type="CDD" id="cd02440">
    <property type="entry name" value="AdoMet_MTases"/>
    <property type="match status" value="1"/>
</dbReference>
<dbReference type="SUPFAM" id="SSF53335">
    <property type="entry name" value="S-adenosyl-L-methionine-dependent methyltransferases"/>
    <property type="match status" value="1"/>
</dbReference>
<dbReference type="Gene3D" id="3.40.50.150">
    <property type="entry name" value="Vaccinia Virus protein VP39"/>
    <property type="match status" value="1"/>
</dbReference>
<dbReference type="Pfam" id="PF13489">
    <property type="entry name" value="Methyltransf_23"/>
    <property type="match status" value="1"/>
</dbReference>
<keyword evidence="1" id="KW-0489">Methyltransferase</keyword>
<sequence>MADQGAEGFFSPLLRSRRFLAVKPFLRGRVLDFGCGTGGLAQYVPASRYLGVDIDDQSLQLARSKFPYHHYCKGWPDILATFDTIVLAAVIEHMPHPVEILSKLRKHLADTHEARLIITTPHPSLDWVHRAGAYLGLFSKHASDEHHQLLDYPKLKGIGHLAWLSMILY</sequence>
<dbReference type="PANTHER" id="PTHR43861">
    <property type="entry name" value="TRANS-ACONITATE 2-METHYLTRANSFERASE-RELATED"/>
    <property type="match status" value="1"/>
</dbReference>
<reference evidence="2" key="1">
    <citation type="submission" date="2016-11" db="EMBL/GenBank/DDBJ databases">
        <authorList>
            <person name="Varghese N."/>
            <person name="Submissions S."/>
        </authorList>
    </citation>
    <scope>NUCLEOTIDE SEQUENCE [LARGE SCALE GENOMIC DNA]</scope>
    <source>
        <strain evidence="2">DSM 9756</strain>
    </source>
</reference>
<keyword evidence="1" id="KW-0808">Transferase</keyword>
<dbReference type="InterPro" id="IPR029063">
    <property type="entry name" value="SAM-dependent_MTases_sf"/>
</dbReference>
<dbReference type="Proteomes" id="UP000184076">
    <property type="component" value="Unassembled WGS sequence"/>
</dbReference>
<dbReference type="STRING" id="1121391.SAMN02745206_00206"/>